<evidence type="ECO:0000313" key="2">
    <source>
        <dbReference type="Proteomes" id="UP001205748"/>
    </source>
</evidence>
<dbReference type="Proteomes" id="UP001205748">
    <property type="component" value="Unassembled WGS sequence"/>
</dbReference>
<proteinExistence type="predicted"/>
<gene>
    <name evidence="1" type="ORF">NSA47_02285</name>
</gene>
<reference evidence="1" key="1">
    <citation type="submission" date="2022-07" db="EMBL/GenBank/DDBJ databases">
        <title>Enhanced cultured diversity of the mouse gut microbiota enables custom-made synthetic communities.</title>
        <authorList>
            <person name="Afrizal A."/>
        </authorList>
    </citation>
    <scope>NUCLEOTIDE SEQUENCE</scope>
    <source>
        <strain evidence="1">DSM 28593</strain>
    </source>
</reference>
<comment type="caution">
    <text evidence="1">The sequence shown here is derived from an EMBL/GenBank/DDBJ whole genome shotgun (WGS) entry which is preliminary data.</text>
</comment>
<dbReference type="Pfam" id="PF06854">
    <property type="entry name" value="Phage_Gp15"/>
    <property type="match status" value="1"/>
</dbReference>
<keyword evidence="2" id="KW-1185">Reference proteome</keyword>
<evidence type="ECO:0000313" key="1">
    <source>
        <dbReference type="EMBL" id="MCR1897816.1"/>
    </source>
</evidence>
<dbReference type="InterPro" id="IPR009660">
    <property type="entry name" value="Phage_A500_Gp15"/>
</dbReference>
<protein>
    <submittedName>
        <fullName evidence="1">Bacteriophage Gp15 family protein</fullName>
    </submittedName>
</protein>
<dbReference type="EMBL" id="JANKAS010000002">
    <property type="protein sequence ID" value="MCR1897816.1"/>
    <property type="molecule type" value="Genomic_DNA"/>
</dbReference>
<dbReference type="RefSeq" id="WP_257529264.1">
    <property type="nucleotide sequence ID" value="NZ_JANKAS010000002.1"/>
</dbReference>
<organism evidence="1 2">
    <name type="scientific">Irregularibacter muris</name>
    <dbReference type="NCBI Taxonomy" id="1796619"/>
    <lineage>
        <taxon>Bacteria</taxon>
        <taxon>Bacillati</taxon>
        <taxon>Bacillota</taxon>
        <taxon>Clostridia</taxon>
        <taxon>Eubacteriales</taxon>
        <taxon>Eubacteriaceae</taxon>
        <taxon>Irregularibacter</taxon>
    </lineage>
</organism>
<accession>A0AAE3HCU8</accession>
<sequence length="195" mass="23292">MNILIDLVPETVVIDDIEYQLNTDFRISILFELLMQDNTLVDNEKIDIALNLYYPKLPHDPIQAIEKVLWFYSCARENDEGSNGAKDEPTNKVEVIYSFEYDDEYIYSAFLDQYGIDLQDVEYLHWWKFRALFKSLKEDNLISKIMGYRAISIDNDMSEQEKKYYRKMKKIYALPDNRTQEEKERDFNSAIFNML</sequence>
<dbReference type="AlphaFoldDB" id="A0AAE3HCU8"/>
<name>A0AAE3HCU8_9FIRM</name>